<organism evidence="2 3">
    <name type="scientific">Aspergillus avenaceus</name>
    <dbReference type="NCBI Taxonomy" id="36643"/>
    <lineage>
        <taxon>Eukaryota</taxon>
        <taxon>Fungi</taxon>
        <taxon>Dikarya</taxon>
        <taxon>Ascomycota</taxon>
        <taxon>Pezizomycotina</taxon>
        <taxon>Eurotiomycetes</taxon>
        <taxon>Eurotiomycetidae</taxon>
        <taxon>Eurotiales</taxon>
        <taxon>Aspergillaceae</taxon>
        <taxon>Aspergillus</taxon>
        <taxon>Aspergillus subgen. Circumdati</taxon>
    </lineage>
</organism>
<keyword evidence="1" id="KW-0472">Membrane</keyword>
<protein>
    <submittedName>
        <fullName evidence="2">Uncharacterized protein</fullName>
    </submittedName>
</protein>
<sequence length="67" mass="7451">MQGEERKESEVLKSLKAATKPQGMARVNYGDNEWIWSLLGVWLVLGGPTLGLVLFFSFSFSFLGLLS</sequence>
<dbReference type="Proteomes" id="UP000325780">
    <property type="component" value="Unassembled WGS sequence"/>
</dbReference>
<dbReference type="AlphaFoldDB" id="A0A5N6TGL9"/>
<gene>
    <name evidence="2" type="ORF">BDV25DRAFT_165111</name>
</gene>
<evidence type="ECO:0000313" key="3">
    <source>
        <dbReference type="Proteomes" id="UP000325780"/>
    </source>
</evidence>
<dbReference type="EMBL" id="ML742369">
    <property type="protein sequence ID" value="KAE8145231.1"/>
    <property type="molecule type" value="Genomic_DNA"/>
</dbReference>
<keyword evidence="1" id="KW-1133">Transmembrane helix</keyword>
<name>A0A5N6TGL9_ASPAV</name>
<reference evidence="2 3" key="1">
    <citation type="submission" date="2019-04" db="EMBL/GenBank/DDBJ databases">
        <title>Friends and foes A comparative genomics study of 23 Aspergillus species from section Flavi.</title>
        <authorList>
            <consortium name="DOE Joint Genome Institute"/>
            <person name="Kjaerbolling I."/>
            <person name="Vesth T."/>
            <person name="Frisvad J.C."/>
            <person name="Nybo J.L."/>
            <person name="Theobald S."/>
            <person name="Kildgaard S."/>
            <person name="Isbrandt T."/>
            <person name="Kuo A."/>
            <person name="Sato A."/>
            <person name="Lyhne E.K."/>
            <person name="Kogle M.E."/>
            <person name="Wiebenga A."/>
            <person name="Kun R.S."/>
            <person name="Lubbers R.J."/>
            <person name="Makela M.R."/>
            <person name="Barry K."/>
            <person name="Chovatia M."/>
            <person name="Clum A."/>
            <person name="Daum C."/>
            <person name="Haridas S."/>
            <person name="He G."/>
            <person name="LaButti K."/>
            <person name="Lipzen A."/>
            <person name="Mondo S."/>
            <person name="Riley R."/>
            <person name="Salamov A."/>
            <person name="Simmons B.A."/>
            <person name="Magnuson J.K."/>
            <person name="Henrissat B."/>
            <person name="Mortensen U.H."/>
            <person name="Larsen T.O."/>
            <person name="Devries R.P."/>
            <person name="Grigoriev I.V."/>
            <person name="Machida M."/>
            <person name="Baker S.E."/>
            <person name="Andersen M.R."/>
        </authorList>
    </citation>
    <scope>NUCLEOTIDE SEQUENCE [LARGE SCALE GENOMIC DNA]</scope>
    <source>
        <strain evidence="2 3">IBT 18842</strain>
    </source>
</reference>
<evidence type="ECO:0000313" key="2">
    <source>
        <dbReference type="EMBL" id="KAE8145231.1"/>
    </source>
</evidence>
<keyword evidence="1" id="KW-0812">Transmembrane</keyword>
<dbReference type="OrthoDB" id="3556830at2759"/>
<evidence type="ECO:0000256" key="1">
    <source>
        <dbReference type="SAM" id="Phobius"/>
    </source>
</evidence>
<keyword evidence="3" id="KW-1185">Reference proteome</keyword>
<accession>A0A5N6TGL9</accession>
<feature type="transmembrane region" description="Helical" evidence="1">
    <location>
        <begin position="34"/>
        <end position="66"/>
    </location>
</feature>
<proteinExistence type="predicted"/>